<keyword evidence="1" id="KW-0472">Membrane</keyword>
<dbReference type="EMBL" id="MCGN01000007">
    <property type="protein sequence ID" value="ORY94788.1"/>
    <property type="molecule type" value="Genomic_DNA"/>
</dbReference>
<reference evidence="2 3" key="1">
    <citation type="submission" date="2016-07" db="EMBL/GenBank/DDBJ databases">
        <title>Pervasive Adenine N6-methylation of Active Genes in Fungi.</title>
        <authorList>
            <consortium name="DOE Joint Genome Institute"/>
            <person name="Mondo S.J."/>
            <person name="Dannebaum R.O."/>
            <person name="Kuo R.C."/>
            <person name="Labutti K."/>
            <person name="Haridas S."/>
            <person name="Kuo A."/>
            <person name="Salamov A."/>
            <person name="Ahrendt S.R."/>
            <person name="Lipzen A."/>
            <person name="Sullivan W."/>
            <person name="Andreopoulos W.B."/>
            <person name="Clum A."/>
            <person name="Lindquist E."/>
            <person name="Daum C."/>
            <person name="Ramamoorthy G.K."/>
            <person name="Gryganskyi A."/>
            <person name="Culley D."/>
            <person name="Magnuson J.K."/>
            <person name="James T.Y."/>
            <person name="O'Malley M.A."/>
            <person name="Stajich J.E."/>
            <person name="Spatafora J.W."/>
            <person name="Visel A."/>
            <person name="Grigoriev I.V."/>
        </authorList>
    </citation>
    <scope>NUCLEOTIDE SEQUENCE [LARGE SCALE GENOMIC DNA]</scope>
    <source>
        <strain evidence="2 3">NRRL 2496</strain>
    </source>
</reference>
<evidence type="ECO:0000313" key="2">
    <source>
        <dbReference type="EMBL" id="ORY94788.1"/>
    </source>
</evidence>
<name>A0A1X2H8E7_SYNRA</name>
<accession>A0A1X2H8E7</accession>
<gene>
    <name evidence="2" type="ORF">BCR43DRAFT_494597</name>
</gene>
<organism evidence="2 3">
    <name type="scientific">Syncephalastrum racemosum</name>
    <name type="common">Filamentous fungus</name>
    <dbReference type="NCBI Taxonomy" id="13706"/>
    <lineage>
        <taxon>Eukaryota</taxon>
        <taxon>Fungi</taxon>
        <taxon>Fungi incertae sedis</taxon>
        <taxon>Mucoromycota</taxon>
        <taxon>Mucoromycotina</taxon>
        <taxon>Mucoromycetes</taxon>
        <taxon>Mucorales</taxon>
        <taxon>Syncephalastraceae</taxon>
        <taxon>Syncephalastrum</taxon>
    </lineage>
</organism>
<dbReference type="InParanoid" id="A0A1X2H8E7"/>
<dbReference type="AlphaFoldDB" id="A0A1X2H8E7"/>
<keyword evidence="1" id="KW-1133">Transmembrane helix</keyword>
<feature type="transmembrane region" description="Helical" evidence="1">
    <location>
        <begin position="27"/>
        <end position="45"/>
    </location>
</feature>
<comment type="caution">
    <text evidence="2">The sequence shown here is derived from an EMBL/GenBank/DDBJ whole genome shotgun (WGS) entry which is preliminary data.</text>
</comment>
<protein>
    <submittedName>
        <fullName evidence="2">Uncharacterized protein</fullName>
    </submittedName>
</protein>
<sequence>MIGERRKKRKITDLQLIRTSIIHQQGTVCRVCFVIALLLLPLPIICRVYKSMIFWAHLLHNSQGSAQPFKIVDNQIGQIFLFRSRCGVVLVARLKNGRPYRPCESQAFDTD</sequence>
<evidence type="ECO:0000313" key="3">
    <source>
        <dbReference type="Proteomes" id="UP000242180"/>
    </source>
</evidence>
<proteinExistence type="predicted"/>
<dbReference type="Proteomes" id="UP000242180">
    <property type="component" value="Unassembled WGS sequence"/>
</dbReference>
<keyword evidence="1" id="KW-0812">Transmembrane</keyword>
<evidence type="ECO:0000256" key="1">
    <source>
        <dbReference type="SAM" id="Phobius"/>
    </source>
</evidence>
<keyword evidence="3" id="KW-1185">Reference proteome</keyword>